<dbReference type="EMBL" id="JWTK01000002">
    <property type="protein sequence ID" value="OJH49775.1"/>
    <property type="molecule type" value="Genomic_DNA"/>
</dbReference>
<accession>A0A1L9C5G8</accession>
<protein>
    <submittedName>
        <fullName evidence="1">Uncharacterized protein</fullName>
    </submittedName>
</protein>
<comment type="caution">
    <text evidence="1">The sequence shown here is derived from an EMBL/GenBank/DDBJ whole genome shotgun (WGS) entry which is preliminary data.</text>
</comment>
<reference evidence="1 2" key="1">
    <citation type="submission" date="2014-12" db="EMBL/GenBank/DDBJ databases">
        <title>The genome sequence of Methanohalophilus portucalensis strain FDF1.</title>
        <authorList>
            <person name="Lai M.-C."/>
            <person name="Lai S.-J."/>
        </authorList>
    </citation>
    <scope>NUCLEOTIDE SEQUENCE [LARGE SCALE GENOMIC DNA]</scope>
    <source>
        <strain evidence="1 2">FDF-1</strain>
    </source>
</reference>
<evidence type="ECO:0000313" key="1">
    <source>
        <dbReference type="EMBL" id="OJH49775.1"/>
    </source>
</evidence>
<sequence length="30" mass="3617">MQKLYCNECKSQALAENFFNPPMKFRNSYN</sequence>
<organism evidence="1 2">
    <name type="scientific">Methanohalophilus portucalensis FDF-1</name>
    <dbReference type="NCBI Taxonomy" id="523843"/>
    <lineage>
        <taxon>Archaea</taxon>
        <taxon>Methanobacteriati</taxon>
        <taxon>Methanobacteriota</taxon>
        <taxon>Stenosarchaea group</taxon>
        <taxon>Methanomicrobia</taxon>
        <taxon>Methanosarcinales</taxon>
        <taxon>Methanosarcinaceae</taxon>
        <taxon>Methanohalophilus</taxon>
    </lineage>
</organism>
<dbReference type="Proteomes" id="UP000185713">
    <property type="component" value="Unassembled WGS sequence"/>
</dbReference>
<dbReference type="AlphaFoldDB" id="A0A1L9C5G8"/>
<name>A0A1L9C5G8_9EURY</name>
<proteinExistence type="predicted"/>
<evidence type="ECO:0000313" key="2">
    <source>
        <dbReference type="Proteomes" id="UP000185713"/>
    </source>
</evidence>
<gene>
    <name evidence="1" type="ORF">MPF_0563</name>
</gene>